<feature type="domain" description="GerMN" evidence="2">
    <location>
        <begin position="204"/>
        <end position="290"/>
    </location>
</feature>
<proteinExistence type="predicted"/>
<dbReference type="SMART" id="SM00909">
    <property type="entry name" value="Germane"/>
    <property type="match status" value="1"/>
</dbReference>
<dbReference type="RefSeq" id="WP_090474297.1">
    <property type="nucleotide sequence ID" value="NZ_LT629710.1"/>
</dbReference>
<keyword evidence="3" id="KW-0449">Lipoprotein</keyword>
<dbReference type="InterPro" id="IPR019606">
    <property type="entry name" value="GerMN"/>
</dbReference>
<keyword evidence="1" id="KW-0732">Signal</keyword>
<organism evidence="3 4">
    <name type="scientific">Nakamurella panacisegetis</name>
    <dbReference type="NCBI Taxonomy" id="1090615"/>
    <lineage>
        <taxon>Bacteria</taxon>
        <taxon>Bacillati</taxon>
        <taxon>Actinomycetota</taxon>
        <taxon>Actinomycetes</taxon>
        <taxon>Nakamurellales</taxon>
        <taxon>Nakamurellaceae</taxon>
        <taxon>Nakamurella</taxon>
    </lineage>
</organism>
<dbReference type="Pfam" id="PF10646">
    <property type="entry name" value="Germane"/>
    <property type="match status" value="1"/>
</dbReference>
<reference evidence="3 4" key="1">
    <citation type="submission" date="2016-10" db="EMBL/GenBank/DDBJ databases">
        <authorList>
            <person name="de Groot N.N."/>
        </authorList>
    </citation>
    <scope>NUCLEOTIDE SEQUENCE [LARGE SCALE GENOMIC DNA]</scope>
    <source>
        <strain evidence="4">P4-7,KCTC 19426,CECT 7604</strain>
    </source>
</reference>
<dbReference type="SUPFAM" id="SSF82171">
    <property type="entry name" value="DPP6 N-terminal domain-like"/>
    <property type="match status" value="1"/>
</dbReference>
<dbReference type="PROSITE" id="PS51257">
    <property type="entry name" value="PROKAR_LIPOPROTEIN"/>
    <property type="match status" value="1"/>
</dbReference>
<feature type="chain" id="PRO_5009249053" evidence="1">
    <location>
        <begin position="32"/>
        <end position="631"/>
    </location>
</feature>
<sequence>MRSRTRLLLMGAVAVLLVGCSGIPGSSAVHAVSRVADQVSESAPAPPIPGSGPGVIVSSFIQAAARVSSTGAVGSVFDAPAQYLTAKARADWKTNPPSTVQILSNQKVIPGDNGTVVITGTSEGTLDTDKAYRPGNGLDIKVTLHLVQESGQWRISDPPTALLILQSDFNRVYAARTVYFLDASRTVVVPDRRYLITGTTRNRVATLVNLLLAGPAGLLKGAAQSELDQGSLRTAVTIDQRGIAHVDLLGIDLPKPADQAALAAQIVWTLNPDVAQVMIAVNGVLLSDSAYTRQALESFSPDRVPGTGQVVSDPYYVDRNHRVVDLLTGAPMSGSFGSGAARVVSAAMSAGTGMVAGVSDPAGGAGQTLLIGRYDGGTPQSALRAKTLTQPTFNRTGDEVWVVQNGTTAPEIYQVSTSLTGAAGLPSRAKVGVSGLEGRTVTGLTLSPDGIRVAIVADGQLFMGAIASSTTAGKADSTAPAPADGPDTLSVINLQPIRSQLGQVGSVVFSSATELLAVGRESGSGLGFRSITSLDVDGSNAIQLTSTGLNNDVQSLAVNTASGSAVGPGDTTTTTDTDTTSAAASMYVVSAQAPGEAGTISALSGSQTSGEWVGPARVSGDGTALSVFFPH</sequence>
<dbReference type="AlphaFoldDB" id="A0A1H0I6R0"/>
<evidence type="ECO:0000313" key="3">
    <source>
        <dbReference type="EMBL" id="SDO27144.1"/>
    </source>
</evidence>
<gene>
    <name evidence="3" type="ORF">SAMN04515671_0387</name>
</gene>
<evidence type="ECO:0000256" key="1">
    <source>
        <dbReference type="SAM" id="SignalP"/>
    </source>
</evidence>
<name>A0A1H0I6R0_9ACTN</name>
<dbReference type="InterPro" id="IPR018910">
    <property type="entry name" value="LpqB_C"/>
</dbReference>
<dbReference type="Pfam" id="PF25976">
    <property type="entry name" value="LpqB_N"/>
    <property type="match status" value="1"/>
</dbReference>
<evidence type="ECO:0000259" key="2">
    <source>
        <dbReference type="SMART" id="SM00909"/>
    </source>
</evidence>
<protein>
    <submittedName>
        <fullName evidence="3">Lipoprotein LpqB beta-propeller domain-containing protein</fullName>
    </submittedName>
</protein>
<dbReference type="EMBL" id="LT629710">
    <property type="protein sequence ID" value="SDO27144.1"/>
    <property type="molecule type" value="Genomic_DNA"/>
</dbReference>
<dbReference type="STRING" id="1090615.SAMN04515671_0387"/>
<feature type="signal peptide" evidence="1">
    <location>
        <begin position="1"/>
        <end position="31"/>
    </location>
</feature>
<dbReference type="Pfam" id="PF10647">
    <property type="entry name" value="Gmad1"/>
    <property type="match status" value="1"/>
</dbReference>
<dbReference type="InterPro" id="IPR059026">
    <property type="entry name" value="LpqB_N"/>
</dbReference>
<accession>A0A1H0I6R0</accession>
<evidence type="ECO:0000313" key="4">
    <source>
        <dbReference type="Proteomes" id="UP000198741"/>
    </source>
</evidence>
<keyword evidence="4" id="KW-1185">Reference proteome</keyword>
<dbReference type="OrthoDB" id="3226781at2"/>
<dbReference type="Proteomes" id="UP000198741">
    <property type="component" value="Chromosome I"/>
</dbReference>